<keyword evidence="5" id="KW-1185">Reference proteome</keyword>
<sequence>MSDSPVDGLDEQPVILCVTSSRHKRAQLAQMMSGCGTLLMFPDMKSVRSVLFGEAQVSAPAPVREMVTLGPLVIDRDRQQVSWAGRVLPLTRIEREVLAALASPGLRVWTYQQLYEQVWGAEYLDDVSAVRSTVKRLRFKLREADASIILESMRGVGFFLVEAVDDENSANTAEANQESHL</sequence>
<dbReference type="Gene3D" id="1.10.10.10">
    <property type="entry name" value="Winged helix-like DNA-binding domain superfamily/Winged helix DNA-binding domain"/>
    <property type="match status" value="1"/>
</dbReference>
<evidence type="ECO:0000259" key="3">
    <source>
        <dbReference type="PROSITE" id="PS51755"/>
    </source>
</evidence>
<dbReference type="InterPro" id="IPR001867">
    <property type="entry name" value="OmpR/PhoB-type_DNA-bd"/>
</dbReference>
<accession>A0ABW1NDV6</accession>
<proteinExistence type="predicted"/>
<protein>
    <submittedName>
        <fullName evidence="4">Winged helix-turn-helix domain-containing protein</fullName>
    </submittedName>
</protein>
<evidence type="ECO:0000313" key="5">
    <source>
        <dbReference type="Proteomes" id="UP001596137"/>
    </source>
</evidence>
<dbReference type="PROSITE" id="PS51755">
    <property type="entry name" value="OMPR_PHOB"/>
    <property type="match status" value="1"/>
</dbReference>
<dbReference type="Pfam" id="PF00486">
    <property type="entry name" value="Trans_reg_C"/>
    <property type="match status" value="1"/>
</dbReference>
<evidence type="ECO:0000256" key="2">
    <source>
        <dbReference type="PROSITE-ProRule" id="PRU01091"/>
    </source>
</evidence>
<evidence type="ECO:0000256" key="1">
    <source>
        <dbReference type="ARBA" id="ARBA00023125"/>
    </source>
</evidence>
<dbReference type="SMART" id="SM00862">
    <property type="entry name" value="Trans_reg_C"/>
    <property type="match status" value="1"/>
</dbReference>
<name>A0ABW1NDV6_9ACTN</name>
<dbReference type="EMBL" id="JBHSRF010000008">
    <property type="protein sequence ID" value="MFC6081296.1"/>
    <property type="molecule type" value="Genomic_DNA"/>
</dbReference>
<dbReference type="Proteomes" id="UP001596137">
    <property type="component" value="Unassembled WGS sequence"/>
</dbReference>
<comment type="caution">
    <text evidence="4">The sequence shown here is derived from an EMBL/GenBank/DDBJ whole genome shotgun (WGS) entry which is preliminary data.</text>
</comment>
<dbReference type="InterPro" id="IPR016032">
    <property type="entry name" value="Sig_transdc_resp-reg_C-effctor"/>
</dbReference>
<feature type="DNA-binding region" description="OmpR/PhoB-type" evidence="2">
    <location>
        <begin position="64"/>
        <end position="162"/>
    </location>
</feature>
<gene>
    <name evidence="4" type="ORF">ACFP1K_09010</name>
</gene>
<dbReference type="CDD" id="cd00383">
    <property type="entry name" value="trans_reg_C"/>
    <property type="match status" value="1"/>
</dbReference>
<evidence type="ECO:0000313" key="4">
    <source>
        <dbReference type="EMBL" id="MFC6081296.1"/>
    </source>
</evidence>
<reference evidence="5" key="1">
    <citation type="journal article" date="2019" name="Int. J. Syst. Evol. Microbiol.">
        <title>The Global Catalogue of Microorganisms (GCM) 10K type strain sequencing project: providing services to taxonomists for standard genome sequencing and annotation.</title>
        <authorList>
            <consortium name="The Broad Institute Genomics Platform"/>
            <consortium name="The Broad Institute Genome Sequencing Center for Infectious Disease"/>
            <person name="Wu L."/>
            <person name="Ma J."/>
        </authorList>
    </citation>
    <scope>NUCLEOTIDE SEQUENCE [LARGE SCALE GENOMIC DNA]</scope>
    <source>
        <strain evidence="5">JCM 30346</strain>
    </source>
</reference>
<organism evidence="4 5">
    <name type="scientific">Sphaerisporangium aureirubrum</name>
    <dbReference type="NCBI Taxonomy" id="1544736"/>
    <lineage>
        <taxon>Bacteria</taxon>
        <taxon>Bacillati</taxon>
        <taxon>Actinomycetota</taxon>
        <taxon>Actinomycetes</taxon>
        <taxon>Streptosporangiales</taxon>
        <taxon>Streptosporangiaceae</taxon>
        <taxon>Sphaerisporangium</taxon>
    </lineage>
</organism>
<dbReference type="RefSeq" id="WP_380748975.1">
    <property type="nucleotide sequence ID" value="NZ_JBHSRF010000008.1"/>
</dbReference>
<dbReference type="InterPro" id="IPR036388">
    <property type="entry name" value="WH-like_DNA-bd_sf"/>
</dbReference>
<feature type="domain" description="OmpR/PhoB-type" evidence="3">
    <location>
        <begin position="64"/>
        <end position="162"/>
    </location>
</feature>
<keyword evidence="1 2" id="KW-0238">DNA-binding</keyword>
<dbReference type="SUPFAM" id="SSF46894">
    <property type="entry name" value="C-terminal effector domain of the bipartite response regulators"/>
    <property type="match status" value="1"/>
</dbReference>